<proteinExistence type="predicted"/>
<dbReference type="Proteomes" id="UP000094527">
    <property type="component" value="Unassembled WGS sequence"/>
</dbReference>
<reference evidence="1 2" key="1">
    <citation type="journal article" date="2016" name="Genome Biol. Evol.">
        <title>Gene Family Evolution Reflects Adaptation to Soil Environmental Stressors in the Genome of the Collembolan Orchesella cincta.</title>
        <authorList>
            <person name="Faddeeva-Vakhrusheva A."/>
            <person name="Derks M.F."/>
            <person name="Anvar S.Y."/>
            <person name="Agamennone V."/>
            <person name="Suring W."/>
            <person name="Smit S."/>
            <person name="van Straalen N.M."/>
            <person name="Roelofs D."/>
        </authorList>
    </citation>
    <scope>NUCLEOTIDE SEQUENCE [LARGE SCALE GENOMIC DNA]</scope>
    <source>
        <tissue evidence="1">Mixed pool</tissue>
    </source>
</reference>
<evidence type="ECO:0000313" key="1">
    <source>
        <dbReference type="EMBL" id="ODM92102.1"/>
    </source>
</evidence>
<evidence type="ECO:0000313" key="2">
    <source>
        <dbReference type="Proteomes" id="UP000094527"/>
    </source>
</evidence>
<dbReference type="AlphaFoldDB" id="A0A1D2MGT0"/>
<gene>
    <name evidence="1" type="ORF">Ocin01_14580</name>
</gene>
<name>A0A1D2MGT0_ORCCI</name>
<keyword evidence="2" id="KW-1185">Reference proteome</keyword>
<dbReference type="EMBL" id="LJIJ01001327">
    <property type="protein sequence ID" value="ODM92102.1"/>
    <property type="molecule type" value="Genomic_DNA"/>
</dbReference>
<accession>A0A1D2MGT0</accession>
<sequence>MDVEDICLHEKKSQLEKEKHARICSLNLLGFGKAETDSRETVHQDRTSKGEGKESNAIFIGWERSAAGRRRNEWKKDGERVRVKPSDPKWGVIDWCITTESSALQHLQLLGPPHSPVCCDSTDDHKYVCNITSNVSLRTMMCMRRDLSLIRILDSPLLISVYIKLLPRAVIPFRLSLVLFDKVASNGIVPPEFKDKTNNGGASVKLVRVEGMNLDLSAVTRWVDL</sequence>
<comment type="caution">
    <text evidence="1">The sequence shown here is derived from an EMBL/GenBank/DDBJ whole genome shotgun (WGS) entry which is preliminary data.</text>
</comment>
<organism evidence="1 2">
    <name type="scientific">Orchesella cincta</name>
    <name type="common">Springtail</name>
    <name type="synonym">Podura cincta</name>
    <dbReference type="NCBI Taxonomy" id="48709"/>
    <lineage>
        <taxon>Eukaryota</taxon>
        <taxon>Metazoa</taxon>
        <taxon>Ecdysozoa</taxon>
        <taxon>Arthropoda</taxon>
        <taxon>Hexapoda</taxon>
        <taxon>Collembola</taxon>
        <taxon>Entomobryomorpha</taxon>
        <taxon>Entomobryoidea</taxon>
        <taxon>Orchesellidae</taxon>
        <taxon>Orchesellinae</taxon>
        <taxon>Orchesella</taxon>
    </lineage>
</organism>
<protein>
    <submittedName>
        <fullName evidence="1">Uncharacterized protein</fullName>
    </submittedName>
</protein>